<evidence type="ECO:0000256" key="5">
    <source>
        <dbReference type="ARBA" id="ARBA00022842"/>
    </source>
</evidence>
<evidence type="ECO:0000259" key="9">
    <source>
        <dbReference type="Pfam" id="PF00692"/>
    </source>
</evidence>
<evidence type="ECO:0000313" key="10">
    <source>
        <dbReference type="EMBL" id="SDL74741.1"/>
    </source>
</evidence>
<dbReference type="STRING" id="686624.SAMN04488242_2692"/>
<dbReference type="InterPro" id="IPR033704">
    <property type="entry name" value="dUTPase_trimeric"/>
</dbReference>
<comment type="pathway">
    <text evidence="8">Pyrimidine metabolism; dUMP biosynthesis; dUMP from dCTP (dUTP route): step 2/2.</text>
</comment>
<gene>
    <name evidence="8" type="primary">dut</name>
    <name evidence="10" type="ORF">SAMN04488242_2692</name>
</gene>
<dbReference type="SUPFAM" id="SSF51283">
    <property type="entry name" value="dUTPase-like"/>
    <property type="match status" value="1"/>
</dbReference>
<comment type="caution">
    <text evidence="8">Lacks conserved residue(s) required for the propagation of feature annotation.</text>
</comment>
<keyword evidence="4 8" id="KW-0378">Hydrolase</keyword>
<accession>A0A1G9ML37</accession>
<evidence type="ECO:0000256" key="6">
    <source>
        <dbReference type="ARBA" id="ARBA00023080"/>
    </source>
</evidence>
<evidence type="ECO:0000256" key="2">
    <source>
        <dbReference type="ARBA" id="ARBA00006581"/>
    </source>
</evidence>
<evidence type="ECO:0000256" key="4">
    <source>
        <dbReference type="ARBA" id="ARBA00022801"/>
    </source>
</evidence>
<evidence type="ECO:0000256" key="3">
    <source>
        <dbReference type="ARBA" id="ARBA00022723"/>
    </source>
</evidence>
<dbReference type="FunFam" id="2.70.40.10:FF:000008">
    <property type="entry name" value="Deoxyuridine 5'-triphosphate nucleotidohydrolase"/>
    <property type="match status" value="1"/>
</dbReference>
<dbReference type="PANTHER" id="PTHR11241:SF0">
    <property type="entry name" value="DEOXYURIDINE 5'-TRIPHOSPHATE NUCLEOTIDOHYDROLASE"/>
    <property type="match status" value="1"/>
</dbReference>
<dbReference type="HAMAP" id="MF_00116">
    <property type="entry name" value="dUTPase_bact"/>
    <property type="match status" value="1"/>
</dbReference>
<dbReference type="PANTHER" id="PTHR11241">
    <property type="entry name" value="DEOXYURIDINE 5'-TRIPHOSPHATE NUCLEOTIDOHYDROLASE"/>
    <property type="match status" value="1"/>
</dbReference>
<dbReference type="InterPro" id="IPR029054">
    <property type="entry name" value="dUTPase-like"/>
</dbReference>
<comment type="catalytic activity">
    <reaction evidence="7 8">
        <text>dUTP + H2O = dUMP + diphosphate + H(+)</text>
        <dbReference type="Rhea" id="RHEA:10248"/>
        <dbReference type="ChEBI" id="CHEBI:15377"/>
        <dbReference type="ChEBI" id="CHEBI:15378"/>
        <dbReference type="ChEBI" id="CHEBI:33019"/>
        <dbReference type="ChEBI" id="CHEBI:61555"/>
        <dbReference type="ChEBI" id="CHEBI:246422"/>
        <dbReference type="EC" id="3.6.1.23"/>
    </reaction>
</comment>
<feature type="binding site" evidence="8">
    <location>
        <begin position="74"/>
        <end position="76"/>
    </location>
    <ligand>
        <name>substrate</name>
    </ligand>
</feature>
<dbReference type="RefSeq" id="WP_093253148.1">
    <property type="nucleotide sequence ID" value="NZ_FNGP01000005.1"/>
</dbReference>
<organism evidence="10 11">
    <name type="scientific">Tessaracoccus oleiagri</name>
    <dbReference type="NCBI Taxonomy" id="686624"/>
    <lineage>
        <taxon>Bacteria</taxon>
        <taxon>Bacillati</taxon>
        <taxon>Actinomycetota</taxon>
        <taxon>Actinomycetes</taxon>
        <taxon>Propionibacteriales</taxon>
        <taxon>Propionibacteriaceae</taxon>
        <taxon>Tessaracoccus</taxon>
    </lineage>
</organism>
<keyword evidence="11" id="KW-1185">Reference proteome</keyword>
<evidence type="ECO:0000313" key="11">
    <source>
        <dbReference type="Proteomes" id="UP000199475"/>
    </source>
</evidence>
<dbReference type="UniPathway" id="UPA00610">
    <property type="reaction ID" value="UER00666"/>
</dbReference>
<keyword evidence="3 8" id="KW-0479">Metal-binding</keyword>
<name>A0A1G9ML37_9ACTN</name>
<dbReference type="AlphaFoldDB" id="A0A1G9ML37"/>
<evidence type="ECO:0000256" key="7">
    <source>
        <dbReference type="ARBA" id="ARBA00047686"/>
    </source>
</evidence>
<comment type="cofactor">
    <cofactor evidence="1 8">
        <name>Mg(2+)</name>
        <dbReference type="ChEBI" id="CHEBI:18420"/>
    </cofactor>
</comment>
<dbReference type="GO" id="GO:0004170">
    <property type="term" value="F:dUTP diphosphatase activity"/>
    <property type="evidence" value="ECO:0007669"/>
    <property type="project" value="UniProtKB-UniRule"/>
</dbReference>
<keyword evidence="5 8" id="KW-0460">Magnesium</keyword>
<dbReference type="Gene3D" id="2.70.40.10">
    <property type="match status" value="1"/>
</dbReference>
<comment type="function">
    <text evidence="8">This enzyme is involved in nucleotide metabolism: it produces dUMP, the immediate precursor of thymidine nucleotides and it decreases the intracellular concentration of dUTP so that uracil cannot be incorporated into DNA.</text>
</comment>
<dbReference type="InterPro" id="IPR036157">
    <property type="entry name" value="dUTPase-like_sf"/>
</dbReference>
<dbReference type="GO" id="GO:0046081">
    <property type="term" value="P:dUTP catabolic process"/>
    <property type="evidence" value="ECO:0007669"/>
    <property type="project" value="InterPro"/>
</dbReference>
<dbReference type="InterPro" id="IPR008181">
    <property type="entry name" value="dUTPase"/>
</dbReference>
<dbReference type="Proteomes" id="UP000199475">
    <property type="component" value="Unassembled WGS sequence"/>
</dbReference>
<evidence type="ECO:0000256" key="1">
    <source>
        <dbReference type="ARBA" id="ARBA00001946"/>
    </source>
</evidence>
<feature type="binding site" evidence="8">
    <location>
        <begin position="57"/>
        <end position="59"/>
    </location>
    <ligand>
        <name>substrate</name>
    </ligand>
</feature>
<keyword evidence="6 8" id="KW-0546">Nucleotide metabolism</keyword>
<comment type="similarity">
    <text evidence="2 8">Belongs to the dUTPase family.</text>
</comment>
<evidence type="ECO:0000256" key="8">
    <source>
        <dbReference type="HAMAP-Rule" id="MF_00116"/>
    </source>
</evidence>
<proteinExistence type="inferred from homology"/>
<dbReference type="Pfam" id="PF00692">
    <property type="entry name" value="dUTPase"/>
    <property type="match status" value="1"/>
</dbReference>
<dbReference type="EC" id="3.6.1.23" evidence="8"/>
<dbReference type="GO" id="GO:0006226">
    <property type="term" value="P:dUMP biosynthetic process"/>
    <property type="evidence" value="ECO:0007669"/>
    <property type="project" value="UniProtKB-UniRule"/>
</dbReference>
<feature type="binding site" evidence="8">
    <location>
        <position position="70"/>
    </location>
    <ligand>
        <name>substrate</name>
    </ligand>
</feature>
<dbReference type="NCBIfam" id="TIGR00576">
    <property type="entry name" value="dut"/>
    <property type="match status" value="1"/>
</dbReference>
<dbReference type="CDD" id="cd07557">
    <property type="entry name" value="trimeric_dUTPase"/>
    <property type="match status" value="1"/>
</dbReference>
<dbReference type="EMBL" id="FNGP01000005">
    <property type="protein sequence ID" value="SDL74741.1"/>
    <property type="molecule type" value="Genomic_DNA"/>
</dbReference>
<sequence>MEVPIIGIPPVYAHPGDAGADLLAAEAVTLQPGERRLVGTGVRVALPENTVGLVTPRSGLAARAGLSIVNAPGVVDSGYRGEIKVALINHDPRAPIEIREGDRIAQFVVVPFVTATFVQVDSLDATTRGSGGYGSTGGSQMLSGA</sequence>
<protein>
    <recommendedName>
        <fullName evidence="8">Deoxyuridine 5'-triphosphate nucleotidohydrolase</fullName>
        <shortName evidence="8">dUTPase</shortName>
        <ecNumber evidence="8">3.6.1.23</ecNumber>
    </recommendedName>
    <alternativeName>
        <fullName evidence="8">dUTP pyrophosphatase</fullName>
    </alternativeName>
</protein>
<dbReference type="NCBIfam" id="NF001862">
    <property type="entry name" value="PRK00601.1"/>
    <property type="match status" value="1"/>
</dbReference>
<dbReference type="OrthoDB" id="9809956at2"/>
<reference evidence="10 11" key="1">
    <citation type="submission" date="2016-10" db="EMBL/GenBank/DDBJ databases">
        <authorList>
            <person name="de Groot N.N."/>
        </authorList>
    </citation>
    <scope>NUCLEOTIDE SEQUENCE [LARGE SCALE GENOMIC DNA]</scope>
    <source>
        <strain evidence="10 11">CGMCC 1.9159</strain>
    </source>
</reference>
<dbReference type="GO" id="GO:0000287">
    <property type="term" value="F:magnesium ion binding"/>
    <property type="evidence" value="ECO:0007669"/>
    <property type="project" value="UniProtKB-UniRule"/>
</dbReference>
<feature type="domain" description="dUTPase-like" evidence="9">
    <location>
        <begin position="11"/>
        <end position="137"/>
    </location>
</feature>